<evidence type="ECO:0000313" key="3">
    <source>
        <dbReference type="Proteomes" id="UP000332515"/>
    </source>
</evidence>
<keyword evidence="3" id="KW-1185">Reference proteome</keyword>
<reference evidence="2 3" key="1">
    <citation type="submission" date="2019-09" db="EMBL/GenBank/DDBJ databases">
        <title>Segnochrobactrum spirostomi gen. nov., sp. nov., isolated from the ciliate Spirostomum cf. yagiui and description of a novel family, Segnochrobactraceae fam. nov. within the order Rhizobiales of the class Alphaproteobacteria.</title>
        <authorList>
            <person name="Akter S."/>
            <person name="Shazib S.U.A."/>
            <person name="Shin M.K."/>
        </authorList>
    </citation>
    <scope>NUCLEOTIDE SEQUENCE [LARGE SCALE GENOMIC DNA]</scope>
    <source>
        <strain evidence="2 3">Sp-1</strain>
    </source>
</reference>
<feature type="region of interest" description="Disordered" evidence="1">
    <location>
        <begin position="11"/>
        <end position="32"/>
    </location>
</feature>
<organism evidence="2 3">
    <name type="scientific">Segnochrobactrum spirostomi</name>
    <dbReference type="NCBI Taxonomy" id="2608987"/>
    <lineage>
        <taxon>Bacteria</taxon>
        <taxon>Pseudomonadati</taxon>
        <taxon>Pseudomonadota</taxon>
        <taxon>Alphaproteobacteria</taxon>
        <taxon>Hyphomicrobiales</taxon>
        <taxon>Segnochrobactraceae</taxon>
        <taxon>Segnochrobactrum</taxon>
    </lineage>
</organism>
<dbReference type="Proteomes" id="UP000332515">
    <property type="component" value="Unassembled WGS sequence"/>
</dbReference>
<dbReference type="InterPro" id="IPR037175">
    <property type="entry name" value="KFase_sf"/>
</dbReference>
<proteinExistence type="predicted"/>
<dbReference type="SUPFAM" id="SSF102198">
    <property type="entry name" value="Putative cyclase"/>
    <property type="match status" value="1"/>
</dbReference>
<gene>
    <name evidence="2" type="ORF">F0357_19140</name>
</gene>
<dbReference type="GO" id="GO:0004061">
    <property type="term" value="F:arylformamidase activity"/>
    <property type="evidence" value="ECO:0007669"/>
    <property type="project" value="InterPro"/>
</dbReference>
<dbReference type="AlphaFoldDB" id="A0A6A7Y636"/>
<evidence type="ECO:0000256" key="1">
    <source>
        <dbReference type="SAM" id="MobiDB-lite"/>
    </source>
</evidence>
<dbReference type="Gene3D" id="3.50.30.50">
    <property type="entry name" value="Putative cyclase"/>
    <property type="match status" value="1"/>
</dbReference>
<dbReference type="PANTHER" id="PTHR34861">
    <property type="match status" value="1"/>
</dbReference>
<dbReference type="EMBL" id="VWNA01000002">
    <property type="protein sequence ID" value="MQT14733.1"/>
    <property type="molecule type" value="Genomic_DNA"/>
</dbReference>
<accession>A0A6A7Y636</accession>
<dbReference type="Pfam" id="PF04199">
    <property type="entry name" value="Cyclase"/>
    <property type="match status" value="1"/>
</dbReference>
<protein>
    <submittedName>
        <fullName evidence="2">Cyclase family protein</fullName>
    </submittedName>
</protein>
<dbReference type="GO" id="GO:0019441">
    <property type="term" value="P:L-tryptophan catabolic process to kynurenine"/>
    <property type="evidence" value="ECO:0007669"/>
    <property type="project" value="InterPro"/>
</dbReference>
<dbReference type="InterPro" id="IPR007325">
    <property type="entry name" value="KFase/CYL"/>
</dbReference>
<dbReference type="PANTHER" id="PTHR34861:SF10">
    <property type="entry name" value="CYCLASE"/>
    <property type="match status" value="1"/>
</dbReference>
<sequence length="334" mass="35830">MGSPARILEALERGREPDVTGSDDDNPALGRDWFPSPWGADDQRGNANLLGPHKVLEALALVRFGETIPLGFPYTPRMPFSPGRSFTLTLQGGPEGTGGPVGAKSRTVWNDDFVATEIGQMGTHMDALGHLGHQRLMGCGHCRTLLYNGNRLDEIWTPSGLSRLGIEQAPIFVTRGVLLDVEGLKGAPLARGVEITPDDLRACLDRQGLPADGWLRPGDVVLIRTGHGSRFETEAETWYDSAPGLGLPAAEYLSAFRPCVVGADNFAVDVMPPVDPDFVLPCHQHLIIRHGIHLHEGMNLAALAARGISEFVYVFAPLPIVGATGSPGMPFAIV</sequence>
<name>A0A6A7Y636_9HYPH</name>
<comment type="caution">
    <text evidence="2">The sequence shown here is derived from an EMBL/GenBank/DDBJ whole genome shotgun (WGS) entry which is preliminary data.</text>
</comment>
<evidence type="ECO:0000313" key="2">
    <source>
        <dbReference type="EMBL" id="MQT14733.1"/>
    </source>
</evidence>